<keyword evidence="2" id="KW-1185">Reference proteome</keyword>
<name>A0ABD0PBQ3_CIRMR</name>
<feature type="non-terminal residue" evidence="1">
    <location>
        <position position="1"/>
    </location>
</feature>
<comment type="caution">
    <text evidence="1">The sequence shown here is derived from an EMBL/GenBank/DDBJ whole genome shotgun (WGS) entry which is preliminary data.</text>
</comment>
<gene>
    <name evidence="1" type="ORF">M9458_031820</name>
</gene>
<feature type="non-terminal residue" evidence="1">
    <location>
        <position position="67"/>
    </location>
</feature>
<evidence type="ECO:0000313" key="2">
    <source>
        <dbReference type="Proteomes" id="UP001529510"/>
    </source>
</evidence>
<dbReference type="AlphaFoldDB" id="A0ABD0PBQ3"/>
<evidence type="ECO:0000313" key="1">
    <source>
        <dbReference type="EMBL" id="KAL0171509.1"/>
    </source>
</evidence>
<accession>A0ABD0PBQ3</accession>
<organism evidence="1 2">
    <name type="scientific">Cirrhinus mrigala</name>
    <name type="common">Mrigala</name>
    <dbReference type="NCBI Taxonomy" id="683832"/>
    <lineage>
        <taxon>Eukaryota</taxon>
        <taxon>Metazoa</taxon>
        <taxon>Chordata</taxon>
        <taxon>Craniata</taxon>
        <taxon>Vertebrata</taxon>
        <taxon>Euteleostomi</taxon>
        <taxon>Actinopterygii</taxon>
        <taxon>Neopterygii</taxon>
        <taxon>Teleostei</taxon>
        <taxon>Ostariophysi</taxon>
        <taxon>Cypriniformes</taxon>
        <taxon>Cyprinidae</taxon>
        <taxon>Labeoninae</taxon>
        <taxon>Labeonini</taxon>
        <taxon>Cirrhinus</taxon>
    </lineage>
</organism>
<dbReference type="EMBL" id="JAMKFB020000016">
    <property type="protein sequence ID" value="KAL0171509.1"/>
    <property type="molecule type" value="Genomic_DNA"/>
</dbReference>
<sequence length="67" mass="7425">PRSMDTRPRAAVGRMGNKGIRPIRCGRVRLPCPGWKSALQNDQGGHDASHFRIQYRHPALPSKLPPG</sequence>
<reference evidence="1 2" key="1">
    <citation type="submission" date="2024-05" db="EMBL/GenBank/DDBJ databases">
        <title>Genome sequencing and assembly of Indian major carp, Cirrhinus mrigala (Hamilton, 1822).</title>
        <authorList>
            <person name="Mohindra V."/>
            <person name="Chowdhury L.M."/>
            <person name="Lal K."/>
            <person name="Jena J.K."/>
        </authorList>
    </citation>
    <scope>NUCLEOTIDE SEQUENCE [LARGE SCALE GENOMIC DNA]</scope>
    <source>
        <strain evidence="1">CM1030</strain>
        <tissue evidence="1">Blood</tissue>
    </source>
</reference>
<protein>
    <submittedName>
        <fullName evidence="1">Uncharacterized protein</fullName>
    </submittedName>
</protein>
<dbReference type="Proteomes" id="UP001529510">
    <property type="component" value="Unassembled WGS sequence"/>
</dbReference>
<proteinExistence type="predicted"/>